<sequence length="269" mass="28357">MTINEQTTPASEADYSAPPVTATFEGFLFDMDGTIIDSTDAVVKHWHTVGNEIGVPPEVILETSHGRRSIDILKILAPEKANWEYVRRMEAVLPKLYGKDAVEIPGARALLDALIHSTSSSSSSSRSNNGGGGGGAAAPWAIVTSGTEPLVHGWLGVLGLPEPEHLISAESVENGKPDPACYLLGLDRLEHPRDRAASVLVLEDSPAGIRAGKAAGCRVLGLVTSHTAEQVASAEPDWIVQDLRSVRVVESKGGAVTLEFSNGLVAKGQ</sequence>
<name>A0A507BHA8_9PEZI</name>
<dbReference type="Proteomes" id="UP000319257">
    <property type="component" value="Unassembled WGS sequence"/>
</dbReference>
<dbReference type="OrthoDB" id="40579at2759"/>
<dbReference type="InterPro" id="IPR041492">
    <property type="entry name" value="HAD_2"/>
</dbReference>
<dbReference type="Gene3D" id="3.40.50.1000">
    <property type="entry name" value="HAD superfamily/HAD-like"/>
    <property type="match status" value="1"/>
</dbReference>
<dbReference type="PANTHER" id="PTHR43481">
    <property type="entry name" value="FRUCTOSE-1-PHOSPHATE PHOSPHATASE"/>
    <property type="match status" value="1"/>
</dbReference>
<dbReference type="AlphaFoldDB" id="A0A507BHA8"/>
<dbReference type="GO" id="GO:0050308">
    <property type="term" value="F:sugar-phosphatase activity"/>
    <property type="evidence" value="ECO:0007669"/>
    <property type="project" value="TreeGrafter"/>
</dbReference>
<protein>
    <submittedName>
        <fullName evidence="1">Uncharacterized protein</fullName>
    </submittedName>
</protein>
<dbReference type="SUPFAM" id="SSF56784">
    <property type="entry name" value="HAD-like"/>
    <property type="match status" value="1"/>
</dbReference>
<dbReference type="EMBL" id="SKBQ01000016">
    <property type="protein sequence ID" value="TPX16709.1"/>
    <property type="molecule type" value="Genomic_DNA"/>
</dbReference>
<dbReference type="InterPro" id="IPR051806">
    <property type="entry name" value="HAD-like_SPP"/>
</dbReference>
<dbReference type="InterPro" id="IPR036412">
    <property type="entry name" value="HAD-like_sf"/>
</dbReference>
<dbReference type="STRING" id="1093900.A0A507BHA8"/>
<dbReference type="Pfam" id="PF00702">
    <property type="entry name" value="Hydrolase"/>
    <property type="match status" value="1"/>
</dbReference>
<dbReference type="InterPro" id="IPR023198">
    <property type="entry name" value="PGP-like_dom2"/>
</dbReference>
<dbReference type="Pfam" id="PF13419">
    <property type="entry name" value="HAD_2"/>
    <property type="match status" value="1"/>
</dbReference>
<proteinExistence type="predicted"/>
<evidence type="ECO:0000313" key="1">
    <source>
        <dbReference type="EMBL" id="TPX16709.1"/>
    </source>
</evidence>
<dbReference type="FunCoup" id="A0A507BHA8">
    <property type="interactions" value="392"/>
</dbReference>
<dbReference type="RefSeq" id="XP_030998420.1">
    <property type="nucleotide sequence ID" value="XM_031137974.1"/>
</dbReference>
<organism evidence="1 2">
    <name type="scientific">Thyridium curvatum</name>
    <dbReference type="NCBI Taxonomy" id="1093900"/>
    <lineage>
        <taxon>Eukaryota</taxon>
        <taxon>Fungi</taxon>
        <taxon>Dikarya</taxon>
        <taxon>Ascomycota</taxon>
        <taxon>Pezizomycotina</taxon>
        <taxon>Sordariomycetes</taxon>
        <taxon>Sordariomycetidae</taxon>
        <taxon>Thyridiales</taxon>
        <taxon>Thyridiaceae</taxon>
        <taxon>Thyridium</taxon>
    </lineage>
</organism>
<keyword evidence="2" id="KW-1185">Reference proteome</keyword>
<dbReference type="GeneID" id="41971097"/>
<comment type="caution">
    <text evidence="1">The sequence shown here is derived from an EMBL/GenBank/DDBJ whole genome shotgun (WGS) entry which is preliminary data.</text>
</comment>
<dbReference type="Gene3D" id="1.10.150.240">
    <property type="entry name" value="Putative phosphatase, domain 2"/>
    <property type="match status" value="1"/>
</dbReference>
<evidence type="ECO:0000313" key="2">
    <source>
        <dbReference type="Proteomes" id="UP000319257"/>
    </source>
</evidence>
<dbReference type="CDD" id="cd07527">
    <property type="entry name" value="HAD_ScGPP-like"/>
    <property type="match status" value="1"/>
</dbReference>
<dbReference type="PANTHER" id="PTHR43481:SF4">
    <property type="entry name" value="GLYCEROL-1-PHOSPHATE PHOSPHOHYDROLASE 1-RELATED"/>
    <property type="match status" value="1"/>
</dbReference>
<dbReference type="InterPro" id="IPR023214">
    <property type="entry name" value="HAD_sf"/>
</dbReference>
<reference evidence="1 2" key="1">
    <citation type="submission" date="2019-06" db="EMBL/GenBank/DDBJ databases">
        <title>Draft genome sequence of the filamentous fungus Phialemoniopsis curvata isolated from diesel fuel.</title>
        <authorList>
            <person name="Varaljay V.A."/>
            <person name="Lyon W.J."/>
            <person name="Crouch A.L."/>
            <person name="Drake C.E."/>
            <person name="Hollomon J.M."/>
            <person name="Nadeau L.J."/>
            <person name="Nunn H.S."/>
            <person name="Stevenson B.S."/>
            <person name="Bojanowski C.L."/>
            <person name="Crookes-Goodson W.J."/>
        </authorList>
    </citation>
    <scope>NUCLEOTIDE SEQUENCE [LARGE SCALE GENOMIC DNA]</scope>
    <source>
        <strain evidence="1 2">D216</strain>
    </source>
</reference>
<accession>A0A507BHA8</accession>
<gene>
    <name evidence="1" type="ORF">E0L32_003650</name>
</gene>
<dbReference type="InParanoid" id="A0A507BHA8"/>
<dbReference type="NCBIfam" id="TIGR01509">
    <property type="entry name" value="HAD-SF-IA-v3"/>
    <property type="match status" value="1"/>
</dbReference>
<dbReference type="InterPro" id="IPR006439">
    <property type="entry name" value="HAD-SF_hydro_IA"/>
</dbReference>